<evidence type="ECO:0000313" key="2">
    <source>
        <dbReference type="Proteomes" id="UP000036356"/>
    </source>
</evidence>
<dbReference type="STRING" id="476652.DEAC_c05730"/>
<dbReference type="PANTHER" id="PTHR37805">
    <property type="entry name" value="CYTOPLASMIC PROTEIN-RELATED"/>
    <property type="match status" value="1"/>
</dbReference>
<evidence type="ECO:0008006" key="3">
    <source>
        <dbReference type="Google" id="ProtNLM"/>
    </source>
</evidence>
<dbReference type="InterPro" id="IPR009921">
    <property type="entry name" value="YehS-like"/>
</dbReference>
<dbReference type="Pfam" id="PF07308">
    <property type="entry name" value="DUF1456"/>
    <property type="match status" value="2"/>
</dbReference>
<sequence length="177" mass="20469">MDNNDILVRIRYALNLRDTEMVEIFKLGGLELTEDLVKKMLIKSINPYRHNDTADEQNERDADDREERIRCKNSMLESFLNGLITYKRGKQDEKPESSESTVLKNNENPNNILLKKLKIALSLTSEEMIDIFAETGIIVTKGELGALLRREGHKNYKECGDKYARNFLKGLTKKYRG</sequence>
<dbReference type="RefSeq" id="WP_200903079.1">
    <property type="nucleotide sequence ID" value="NZ_LDZY01000002.1"/>
</dbReference>
<comment type="caution">
    <text evidence="1">The sequence shown here is derived from an EMBL/GenBank/DDBJ whole genome shotgun (WGS) entry which is preliminary data.</text>
</comment>
<dbReference type="Proteomes" id="UP000036356">
    <property type="component" value="Unassembled WGS sequence"/>
</dbReference>
<keyword evidence="2" id="KW-1185">Reference proteome</keyword>
<reference evidence="1 2" key="1">
    <citation type="submission" date="2015-06" db="EMBL/GenBank/DDBJ databases">
        <title>Draft genome of the moderately acidophilic sulfate reducer Candidatus Desulfosporosinus acididurans strain M1.</title>
        <authorList>
            <person name="Poehlein A."/>
            <person name="Petzsch P."/>
            <person name="Johnson B.D."/>
            <person name="Schloemann M."/>
            <person name="Daniel R."/>
            <person name="Muehling M."/>
        </authorList>
    </citation>
    <scope>NUCLEOTIDE SEQUENCE [LARGE SCALE GENOMIC DNA]</scope>
    <source>
        <strain evidence="1 2">M1</strain>
    </source>
</reference>
<organism evidence="1 2">
    <name type="scientific">Desulfosporosinus acididurans</name>
    <dbReference type="NCBI Taxonomy" id="476652"/>
    <lineage>
        <taxon>Bacteria</taxon>
        <taxon>Bacillati</taxon>
        <taxon>Bacillota</taxon>
        <taxon>Clostridia</taxon>
        <taxon>Eubacteriales</taxon>
        <taxon>Desulfitobacteriaceae</taxon>
        <taxon>Desulfosporosinus</taxon>
    </lineage>
</organism>
<dbReference type="AlphaFoldDB" id="A0A0J1IRR4"/>
<gene>
    <name evidence="1" type="ORF">DEAC_c05730</name>
</gene>
<protein>
    <recommendedName>
        <fullName evidence="3">Cytoplasmic protein</fullName>
    </recommendedName>
</protein>
<evidence type="ECO:0000313" key="1">
    <source>
        <dbReference type="EMBL" id="KLU67361.1"/>
    </source>
</evidence>
<proteinExistence type="predicted"/>
<accession>A0A0J1IRR4</accession>
<dbReference type="EMBL" id="LDZY01000002">
    <property type="protein sequence ID" value="KLU67361.1"/>
    <property type="molecule type" value="Genomic_DNA"/>
</dbReference>
<dbReference type="PANTHER" id="PTHR37805:SF1">
    <property type="entry name" value="CYTOPLASMIC PROTEIN"/>
    <property type="match status" value="1"/>
</dbReference>
<name>A0A0J1IRR4_9FIRM</name>
<dbReference type="PATRIC" id="fig|476652.3.peg.583"/>